<evidence type="ECO:0000313" key="2">
    <source>
        <dbReference type="EMBL" id="KAK3741381.1"/>
    </source>
</evidence>
<name>A0AAE0YD93_9GAST</name>
<sequence>MAWNNYEGFFASKKIEKQNHAEKAELVKHERTVQALEKETGRGRGGRGAFGLFYYRLTLIMIVSTGTSGS</sequence>
<reference evidence="2" key="1">
    <citation type="journal article" date="2023" name="G3 (Bethesda)">
        <title>A reference genome for the long-term kleptoplast-retaining sea slug Elysia crispata morphotype clarki.</title>
        <authorList>
            <person name="Eastman K.E."/>
            <person name="Pendleton A.L."/>
            <person name="Shaikh M.A."/>
            <person name="Suttiyut T."/>
            <person name="Ogas R."/>
            <person name="Tomko P."/>
            <person name="Gavelis G."/>
            <person name="Widhalm J.R."/>
            <person name="Wisecaver J.H."/>
        </authorList>
    </citation>
    <scope>NUCLEOTIDE SEQUENCE</scope>
    <source>
        <strain evidence="2">ECLA1</strain>
    </source>
</reference>
<accession>A0AAE0YD93</accession>
<dbReference type="EMBL" id="JAWDGP010006429">
    <property type="protein sequence ID" value="KAK3741381.1"/>
    <property type="molecule type" value="Genomic_DNA"/>
</dbReference>
<keyword evidence="1" id="KW-0175">Coiled coil</keyword>
<organism evidence="2 3">
    <name type="scientific">Elysia crispata</name>
    <name type="common">lettuce slug</name>
    <dbReference type="NCBI Taxonomy" id="231223"/>
    <lineage>
        <taxon>Eukaryota</taxon>
        <taxon>Metazoa</taxon>
        <taxon>Spiralia</taxon>
        <taxon>Lophotrochozoa</taxon>
        <taxon>Mollusca</taxon>
        <taxon>Gastropoda</taxon>
        <taxon>Heterobranchia</taxon>
        <taxon>Euthyneura</taxon>
        <taxon>Panpulmonata</taxon>
        <taxon>Sacoglossa</taxon>
        <taxon>Placobranchoidea</taxon>
        <taxon>Plakobranchidae</taxon>
        <taxon>Elysia</taxon>
    </lineage>
</organism>
<feature type="coiled-coil region" evidence="1">
    <location>
        <begin position="12"/>
        <end position="39"/>
    </location>
</feature>
<comment type="caution">
    <text evidence="2">The sequence shown here is derived from an EMBL/GenBank/DDBJ whole genome shotgun (WGS) entry which is preliminary data.</text>
</comment>
<evidence type="ECO:0000313" key="3">
    <source>
        <dbReference type="Proteomes" id="UP001283361"/>
    </source>
</evidence>
<dbReference type="Proteomes" id="UP001283361">
    <property type="component" value="Unassembled WGS sequence"/>
</dbReference>
<keyword evidence="3" id="KW-1185">Reference proteome</keyword>
<dbReference type="AlphaFoldDB" id="A0AAE0YD93"/>
<proteinExistence type="predicted"/>
<evidence type="ECO:0000256" key="1">
    <source>
        <dbReference type="SAM" id="Coils"/>
    </source>
</evidence>
<protein>
    <submittedName>
        <fullName evidence="2">Uncharacterized protein</fullName>
    </submittedName>
</protein>
<gene>
    <name evidence="2" type="ORF">RRG08_034426</name>
</gene>